<evidence type="ECO:0000313" key="2">
    <source>
        <dbReference type="EMBL" id="EGF93820.1"/>
    </source>
</evidence>
<feature type="domain" description="AbiEi antitoxin N-terminal" evidence="1">
    <location>
        <begin position="5"/>
        <end position="34"/>
    </location>
</feature>
<dbReference type="InterPro" id="IPR025159">
    <property type="entry name" value="AbiEi_N"/>
</dbReference>
<protein>
    <submittedName>
        <fullName evidence="2">Transcriptional regulator-like protein</fullName>
    </submittedName>
</protein>
<gene>
    <name evidence="2" type="ORF">ABI_00520</name>
</gene>
<dbReference type="Proteomes" id="UP000006512">
    <property type="component" value="Unassembled WGS sequence"/>
</dbReference>
<evidence type="ECO:0000313" key="3">
    <source>
        <dbReference type="Proteomes" id="UP000006512"/>
    </source>
</evidence>
<dbReference type="EMBL" id="GL883076">
    <property type="protein sequence ID" value="EGF93820.1"/>
    <property type="molecule type" value="Genomic_DNA"/>
</dbReference>
<dbReference type="AlphaFoldDB" id="F4QG09"/>
<dbReference type="eggNOG" id="COG5340">
    <property type="taxonomic scope" value="Bacteria"/>
</dbReference>
<accession>F4QG09</accession>
<name>F4QG09_9CAUL</name>
<keyword evidence="3" id="KW-1185">Reference proteome</keyword>
<sequence>MRAFELRHLGIDATTISRAVERGDLVRVARGLYQKSDGQVDGEQALAEASRLVPKGVIAMLSALAYHGVTDQMPRKVWLAIGSKDWAPKVSYPPVHFVRLGANYLNQGIEHHMISGVSVPIYGVAKTLADIFRHPKLIDRSMAIDSLRQTLTNRKATAAQIAEAAKSGRVWKTVQPYLEAMTSNG</sequence>
<evidence type="ECO:0000259" key="1">
    <source>
        <dbReference type="Pfam" id="PF13338"/>
    </source>
</evidence>
<dbReference type="HOGENOM" id="CLU_089333_0_1_5"/>
<reference evidence="3" key="1">
    <citation type="submission" date="2011-03" db="EMBL/GenBank/DDBJ databases">
        <title>Draft genome sequence of Brevundimonas diminuta.</title>
        <authorList>
            <person name="Brown P.J.B."/>
            <person name="Buechlein A."/>
            <person name="Hemmerich C."/>
            <person name="Brun Y.V."/>
        </authorList>
    </citation>
    <scope>NUCLEOTIDE SEQUENCE [LARGE SCALE GENOMIC DNA]</scope>
    <source>
        <strain evidence="3">C19</strain>
    </source>
</reference>
<dbReference type="Pfam" id="PF13338">
    <property type="entry name" value="AbiEi_4"/>
    <property type="match status" value="1"/>
</dbReference>
<organism evidence="2 3">
    <name type="scientific">Asticcacaulis biprosthecium C19</name>
    <dbReference type="NCBI Taxonomy" id="715226"/>
    <lineage>
        <taxon>Bacteria</taxon>
        <taxon>Pseudomonadati</taxon>
        <taxon>Pseudomonadota</taxon>
        <taxon>Alphaproteobacteria</taxon>
        <taxon>Caulobacterales</taxon>
        <taxon>Caulobacteraceae</taxon>
        <taxon>Asticcacaulis</taxon>
    </lineage>
</organism>
<proteinExistence type="predicted"/>
<dbReference type="STRING" id="715226.ABI_00520"/>